<dbReference type="EMBL" id="AOGX02000008">
    <property type="protein sequence ID" value="EOQ90421.1"/>
    <property type="molecule type" value="Genomic_DNA"/>
</dbReference>
<evidence type="ECO:0000313" key="2">
    <source>
        <dbReference type="Proteomes" id="UP000013996"/>
    </source>
</evidence>
<comment type="caution">
    <text evidence="1">The sequence shown here is derived from an EMBL/GenBank/DDBJ whole genome shotgun (WGS) entry which is preliminary data.</text>
</comment>
<dbReference type="AlphaFoldDB" id="A0A5E8HG15"/>
<name>A0A5E8HG15_9LEPT</name>
<proteinExistence type="predicted"/>
<organism evidence="1 2">
    <name type="scientific">Leptospira yanagawae serovar Saopaulo str. Sao Paulo = ATCC 700523</name>
    <dbReference type="NCBI Taxonomy" id="1249483"/>
    <lineage>
        <taxon>Bacteria</taxon>
        <taxon>Pseudomonadati</taxon>
        <taxon>Spirochaetota</taxon>
        <taxon>Spirochaetia</taxon>
        <taxon>Leptospirales</taxon>
        <taxon>Leptospiraceae</taxon>
        <taxon>Leptospira</taxon>
    </lineage>
</organism>
<gene>
    <name evidence="1" type="ORF">LEP1GSC202_3772</name>
</gene>
<protein>
    <submittedName>
        <fullName evidence="1">Uncharacterized protein</fullName>
    </submittedName>
</protein>
<evidence type="ECO:0000313" key="1">
    <source>
        <dbReference type="EMBL" id="EOQ90421.1"/>
    </source>
</evidence>
<dbReference type="STRING" id="1249483.LEP1GSC202_3772"/>
<reference evidence="1 2" key="1">
    <citation type="submission" date="2013-04" db="EMBL/GenBank/DDBJ databases">
        <authorList>
            <person name="Harkins D.M."/>
            <person name="Durkin A.S."/>
            <person name="Brinkac L.M."/>
            <person name="Haft D.H."/>
            <person name="Selengut J.D."/>
            <person name="Sanka R."/>
            <person name="DePew J."/>
            <person name="Purushe J."/>
            <person name="Hartskeerl R.A."/>
            <person name="Ahmed A."/>
            <person name="van der Linden H."/>
            <person name="Goris M.G.A."/>
            <person name="Vinetz J.M."/>
            <person name="Sutton G.G."/>
            <person name="Nierman W.C."/>
            <person name="Fouts D.E."/>
        </authorList>
    </citation>
    <scope>NUCLEOTIDE SEQUENCE [LARGE SCALE GENOMIC DNA]</scope>
    <source>
        <strain evidence="1 2">Sao Paulo</strain>
    </source>
</reference>
<sequence>MFHPFYSFLFSHLKIEWEINVLSFLNQLDISFSKFEGLIIFYCFENSLISY</sequence>
<dbReference type="Proteomes" id="UP000013996">
    <property type="component" value="Unassembled WGS sequence"/>
</dbReference>
<accession>A0A5E8HG15</accession>